<accession>E7RTU3</accession>
<organism evidence="7 8">
    <name type="scientific">Lautropia mirabilis ATCC 51599</name>
    <dbReference type="NCBI Taxonomy" id="887898"/>
    <lineage>
        <taxon>Bacteria</taxon>
        <taxon>Pseudomonadati</taxon>
        <taxon>Pseudomonadota</taxon>
        <taxon>Betaproteobacteria</taxon>
        <taxon>Burkholderiales</taxon>
        <taxon>Burkholderiaceae</taxon>
        <taxon>Lautropia</taxon>
    </lineage>
</organism>
<feature type="active site" description="Nucleophile" evidence="5">
    <location>
        <position position="386"/>
    </location>
</feature>
<keyword evidence="4 5" id="KW-0694">RNA-binding</keyword>
<dbReference type="Gene3D" id="3.40.50.150">
    <property type="entry name" value="Vaccinia Virus protein VP39"/>
    <property type="match status" value="1"/>
</dbReference>
<evidence type="ECO:0000256" key="2">
    <source>
        <dbReference type="ARBA" id="ARBA00022679"/>
    </source>
</evidence>
<evidence type="ECO:0000256" key="3">
    <source>
        <dbReference type="ARBA" id="ARBA00022691"/>
    </source>
</evidence>
<keyword evidence="8" id="KW-1185">Reference proteome</keyword>
<dbReference type="GO" id="GO:0001510">
    <property type="term" value="P:RNA methylation"/>
    <property type="evidence" value="ECO:0007669"/>
    <property type="project" value="InterPro"/>
</dbReference>
<feature type="binding site" evidence="5">
    <location>
        <position position="333"/>
    </location>
    <ligand>
        <name>S-adenosyl-L-methionine</name>
        <dbReference type="ChEBI" id="CHEBI:59789"/>
    </ligand>
</feature>
<proteinExistence type="inferred from homology"/>
<evidence type="ECO:0000259" key="6">
    <source>
        <dbReference type="PROSITE" id="PS51686"/>
    </source>
</evidence>
<dbReference type="Pfam" id="PF01189">
    <property type="entry name" value="Methyltr_RsmB-F"/>
    <property type="match status" value="1"/>
</dbReference>
<dbReference type="STRING" id="887898.HMPREF0551_0362"/>
<dbReference type="InterPro" id="IPR001678">
    <property type="entry name" value="MeTrfase_RsmB-F_NOP2_dom"/>
</dbReference>
<dbReference type="PANTHER" id="PTHR22807">
    <property type="entry name" value="NOP2 YEAST -RELATED NOL1/NOP2/FMU SUN DOMAIN-CONTAINING"/>
    <property type="match status" value="1"/>
</dbReference>
<dbReference type="GO" id="GO:0003723">
    <property type="term" value="F:RNA binding"/>
    <property type="evidence" value="ECO:0007669"/>
    <property type="project" value="UniProtKB-UniRule"/>
</dbReference>
<dbReference type="CDD" id="cd02440">
    <property type="entry name" value="AdoMet_MTases"/>
    <property type="match status" value="1"/>
</dbReference>
<evidence type="ECO:0000256" key="4">
    <source>
        <dbReference type="ARBA" id="ARBA00022884"/>
    </source>
</evidence>
<evidence type="ECO:0000313" key="7">
    <source>
        <dbReference type="EMBL" id="EFV96179.1"/>
    </source>
</evidence>
<gene>
    <name evidence="7" type="ORF">HMPREF0551_0362</name>
</gene>
<keyword evidence="3 5" id="KW-0949">S-adenosyl-L-methionine</keyword>
<reference evidence="7 8" key="1">
    <citation type="submission" date="2010-12" db="EMBL/GenBank/DDBJ databases">
        <authorList>
            <person name="Muzny D."/>
            <person name="Qin X."/>
            <person name="Deng J."/>
            <person name="Jiang H."/>
            <person name="Liu Y."/>
            <person name="Qu J."/>
            <person name="Song X.-Z."/>
            <person name="Zhang L."/>
            <person name="Thornton R."/>
            <person name="Coyle M."/>
            <person name="Francisco L."/>
            <person name="Jackson L."/>
            <person name="Javaid M."/>
            <person name="Korchina V."/>
            <person name="Kovar C."/>
            <person name="Mata R."/>
            <person name="Mathew T."/>
            <person name="Ngo R."/>
            <person name="Nguyen L."/>
            <person name="Nguyen N."/>
            <person name="Okwuonu G."/>
            <person name="Ongeri F."/>
            <person name="Pham C."/>
            <person name="Simmons D."/>
            <person name="Wilczek-Boney K."/>
            <person name="Hale W."/>
            <person name="Jakkamsetti A."/>
            <person name="Pham P."/>
            <person name="Ruth R."/>
            <person name="San Lucas F."/>
            <person name="Warren J."/>
            <person name="Zhang J."/>
            <person name="Zhao Z."/>
            <person name="Zhou C."/>
            <person name="Zhu D."/>
            <person name="Lee S."/>
            <person name="Bess C."/>
            <person name="Blankenburg K."/>
            <person name="Forbes L."/>
            <person name="Fu Q."/>
            <person name="Gubbala S."/>
            <person name="Hirani K."/>
            <person name="Jayaseelan J.C."/>
            <person name="Lara F."/>
            <person name="Munidasa M."/>
            <person name="Palculict T."/>
            <person name="Patil S."/>
            <person name="Pu L.-L."/>
            <person name="Saada N."/>
            <person name="Tang L."/>
            <person name="Weissenberger G."/>
            <person name="Zhu Y."/>
            <person name="Hemphill L."/>
            <person name="Shang Y."/>
            <person name="Youmans B."/>
            <person name="Ayvaz T."/>
            <person name="Ross M."/>
            <person name="Santibanez J."/>
            <person name="Aqrawi P."/>
            <person name="Gross S."/>
            <person name="Joshi V."/>
            <person name="Fowler G."/>
            <person name="Nazareth L."/>
            <person name="Reid J."/>
            <person name="Worley K."/>
            <person name="Petrosino J."/>
            <person name="Highlander S."/>
            <person name="Gibbs R."/>
        </authorList>
    </citation>
    <scope>NUCLEOTIDE SEQUENCE [LARGE SCALE GENOMIC DNA]</scope>
    <source>
        <strain evidence="7 8">ATCC 51599</strain>
    </source>
</reference>
<dbReference type="Gene3D" id="3.30.70.1170">
    <property type="entry name" value="Sun protein, domain 3"/>
    <property type="match status" value="1"/>
</dbReference>
<feature type="domain" description="SAM-dependent MTase RsmB/NOP-type" evidence="6">
    <location>
        <begin position="172"/>
        <end position="476"/>
    </location>
</feature>
<dbReference type="PANTHER" id="PTHR22807:SF53">
    <property type="entry name" value="RIBOSOMAL RNA SMALL SUBUNIT METHYLTRANSFERASE B-RELATED"/>
    <property type="match status" value="1"/>
</dbReference>
<keyword evidence="2 5" id="KW-0808">Transferase</keyword>
<dbReference type="PROSITE" id="PS51686">
    <property type="entry name" value="SAM_MT_RSMB_NOP"/>
    <property type="match status" value="1"/>
</dbReference>
<protein>
    <submittedName>
        <fullName evidence="7">Putative ribosomal RNA small subunit methyltransferase B</fullName>
    </submittedName>
</protein>
<keyword evidence="1 5" id="KW-0489">Methyltransferase</keyword>
<dbReference type="SUPFAM" id="SSF53335">
    <property type="entry name" value="S-adenosyl-L-methionine-dependent methyltransferases"/>
    <property type="match status" value="1"/>
</dbReference>
<dbReference type="InterPro" id="IPR054728">
    <property type="entry name" value="RsmB-like_ferredoxin"/>
</dbReference>
<dbReference type="RefSeq" id="WP_005672270.1">
    <property type="nucleotide sequence ID" value="NZ_CP146288.1"/>
</dbReference>
<dbReference type="InterPro" id="IPR023267">
    <property type="entry name" value="RCMT"/>
</dbReference>
<feature type="binding site" evidence="5">
    <location>
        <position position="286"/>
    </location>
    <ligand>
        <name>S-adenosyl-L-methionine</name>
        <dbReference type="ChEBI" id="CHEBI:59789"/>
    </ligand>
</feature>
<name>E7RTU3_9BURK</name>
<dbReference type="eggNOG" id="COG0144">
    <property type="taxonomic scope" value="Bacteria"/>
</dbReference>
<dbReference type="Proteomes" id="UP000011021">
    <property type="component" value="Unassembled WGS sequence"/>
</dbReference>
<comment type="caution">
    <text evidence="5">Lacks conserved residue(s) required for the propagation of feature annotation.</text>
</comment>
<dbReference type="HOGENOM" id="CLU_005316_0_2_4"/>
<evidence type="ECO:0000313" key="8">
    <source>
        <dbReference type="Proteomes" id="UP000011021"/>
    </source>
</evidence>
<dbReference type="InterPro" id="IPR049560">
    <property type="entry name" value="MeTrfase_RsmB-F_NOP2_cat"/>
</dbReference>
<dbReference type="EMBL" id="AEQP01000001">
    <property type="protein sequence ID" value="EFV96179.1"/>
    <property type="molecule type" value="Genomic_DNA"/>
</dbReference>
<feature type="binding site" evidence="5">
    <location>
        <position position="314"/>
    </location>
    <ligand>
        <name>S-adenosyl-L-methionine</name>
        <dbReference type="ChEBI" id="CHEBI:59789"/>
    </ligand>
</feature>
<dbReference type="AlphaFoldDB" id="E7RTU3"/>
<dbReference type="Pfam" id="PF22458">
    <property type="entry name" value="RsmF-B_ferredox"/>
    <property type="match status" value="1"/>
</dbReference>
<dbReference type="InterPro" id="IPR029063">
    <property type="entry name" value="SAM-dependent_MTases_sf"/>
</dbReference>
<comment type="caution">
    <text evidence="7">The sequence shown here is derived from an EMBL/GenBank/DDBJ whole genome shotgun (WGS) entry which is preliminary data.</text>
</comment>
<comment type="similarity">
    <text evidence="5">Belongs to the class I-like SAM-binding methyltransferase superfamily. RsmB/NOP family.</text>
</comment>
<sequence length="476" mass="50916">MNDRTPQESGARDMPPRIDARLLGLAADALAAVLPADAAQAERLFATPSSAWGKTAPADQQLGAWLRRHPSLGARDRRWLSDRVYDVLRHGRAYESFLEEGGRADADGQASAVRERLPGLMRLSEALRTNAGPEAAAYRQWLEQQPPAVRFSLPDWLWEGLAATHGEQAEALAATLLLPAAIEIRSNLLKGKATALQKKLAEAGVAAETVPEAPAALRVTGRPALIRLPLFENGWFELQDAGSQAIAECGAARRGERVIDFCAGAGGKTLALAARMRNQGQVLAFDTDEARLSRLGPRLKRAGVDIVTQMRLKDSLDARLARYQGWADLVLVDAPCSGSGTLRRHPDLKWRLQPQEVAHYRQLQRQIMAAAARLLRPGGRLVYATCSLLADENEAQMAWLAHKAGGVSAVGGAAGAAGAAERAADPTGSGGAVGAGGVQATDPAWPAVSLQPVAQRYWLPQPEGGDVFFMASWTRA</sequence>
<dbReference type="PRINTS" id="PR02008">
    <property type="entry name" value="RCMTFAMILY"/>
</dbReference>
<evidence type="ECO:0000256" key="1">
    <source>
        <dbReference type="ARBA" id="ARBA00022603"/>
    </source>
</evidence>
<evidence type="ECO:0000256" key="5">
    <source>
        <dbReference type="PROSITE-ProRule" id="PRU01023"/>
    </source>
</evidence>
<dbReference type="GO" id="GO:0008173">
    <property type="term" value="F:RNA methyltransferase activity"/>
    <property type="evidence" value="ECO:0007669"/>
    <property type="project" value="InterPro"/>
</dbReference>